<reference evidence="9" key="1">
    <citation type="submission" date="2025-08" db="UniProtKB">
        <authorList>
            <consortium name="Ensembl"/>
        </authorList>
    </citation>
    <scope>IDENTIFICATION</scope>
</reference>
<dbReference type="FunCoup" id="A0A674D7I9">
    <property type="interactions" value="573"/>
</dbReference>
<evidence type="ECO:0000256" key="7">
    <source>
        <dbReference type="SAM" id="Phobius"/>
    </source>
</evidence>
<feature type="repeat" description="CSPG" evidence="5">
    <location>
        <begin position="1582"/>
        <end position="1678"/>
    </location>
</feature>
<dbReference type="InterPro" id="IPR013320">
    <property type="entry name" value="ConA-like_dom_sf"/>
</dbReference>
<evidence type="ECO:0000313" key="9">
    <source>
        <dbReference type="Ensembl" id="ENSSTUP00000091521.1"/>
    </source>
</evidence>
<feature type="repeat" description="CSPG" evidence="5">
    <location>
        <begin position="1244"/>
        <end position="1346"/>
    </location>
</feature>
<dbReference type="SMART" id="SM00282">
    <property type="entry name" value="LamG"/>
    <property type="match status" value="2"/>
</dbReference>
<dbReference type="PROSITE" id="PS51854">
    <property type="entry name" value="CSPG"/>
    <property type="match status" value="11"/>
</dbReference>
<evidence type="ECO:0000256" key="5">
    <source>
        <dbReference type="PROSITE-ProRule" id="PRU01201"/>
    </source>
</evidence>
<sequence>MKGYQTNFLLISLCHLVSRIHPTPHLSSYFGDSFCKITSIQDVSSFHLSLQFKTSRRSGLLLLAAGMQDYLFLELQNGKLQVRMNLGAGEMVLSSSLGLQLNNLLEHKVSITMQEAKLTMLIDDLFSTFISVPETQEDLNIDMGVYMGGTGDLDAPYLSNAIPPFRGCMTNVKLESHQFDIFDSEPIDCHDTKESCSSEFEVGDGEATSFISPDSFVSFPTWSGASGSERTLEFLMKTTIEDALLTFHPGRESDFIAVGVVGGYLKGVVDLGSGMVVLDNPRVQLDDDQWHRIRVTVDASVFEINVDSQPSSLPLRGSERLDLAGNLYMGGIQGKMKDVFRDTSLSRMEEEITSESFIGCMGEIKVNQKDRSLQDALVTKDVHVKCEGEDYDYSSYYDLEATTTTTPVRIRYVDADPNERHCYPTDDTPEAFRNITKLIEVNPLLVPEGGEAFLDINNLSPTFDLNTVGIRQSQIIFTLQSDPWYGLVDMNINTRRIKKFTLLDVINKKIKYLHDGNEKYGDQIQLEVVAHSNSYLPGCLKNPHQYILPVEIIPVNDTPQLSGGDISITENGRTRLNPNLIKIVDSDTRCDELIVTVTSEPPRGVGYLENAQQPGRSIKEFTCRQLKDGNIYFVHRTGSGGITLQVSDGQSISHSTTFKLSITQPQMSLVTNTGLLLSQGSNSSIGIQNLAVIATPRNGDIVFNVTQALRYGELHVLSSNGLPKQVTSFHQSDLEQDRLRYVSTDSSDLEDIVSDHFQFDVHLGQFSLWNNTFLIKITPSQVKMAQVVPLEIEGKVEQKAIKHTELEAEVKGKSVAPETIRYILLKTPTLGTLQMTGRKLVEGDSFTQQDLWNAQVSYRVQVQRAVANEDQFQFRVFAENQYSPMYTYPIKIQADSDTPVLTNERLVVLEGGENILNKDYLWVQTSTSTNFVYRVTQDPKYGRLIRESPSGQPRFDGAIRMFSNEDLNLDRLIYQHDGSESNDDEFYFLVFEQAAGSENIRIDGQESMSSMFRISIQSKNDHVPLRVVDKTFNVVRNGQRLLTTEDILFRDDDSGFNDTQLVFVRTGILSGNIVSPSDPSQPLFRFTQADMKDQNVLFVHHGADRERFQLQVSDGLHKTTALLQIQAGEAYLHVVNNTMVVMDHGSTKTLNTSLLSAESNMDIRDASDIRYQVTSPPSDGKIIVSGIEASWFTQEDLKKGVVSYEHNDQSLSSKDSFGFTVEAKGFSEEGTFRIKIFKQGYLSEPEVITNEVIISYEGEHTVINQDHLKVEQADILPSEMVFTIKEPPRLGHVVMLTNHSDSTAAPILDYIHSFTQEDVNRGRILYVSASIQGSDAFAADVSNGFTTVDDLRMMVDIVPRLIPIQAHNFSVREGGGMALTTELLNISHPFYSAVNVDFVVEEPPQHGDIRYLDGDEQELTFFTWEEVKLGHIYYLHDSTESGEDSFTLSASAYEIERRSLPVTFTVTVFPVNDEAPKLTRNTGLEVLAGEESDITTSMLNTEDADTPINELVYSIESTINGLVALKVEPDEEIQNFTQAQINNGEVIFIHEGLESGGFSFTVTDGEHTSPLYRFVVTARQLTITMETGEELMIFPGTRHAITSAILKAVTNEDGDEISFSLVRPPRLGRLILANDRNQFEEITRFSQSELESGAIFYEHQMPEEPFWVVRDSVELLLSSPPAPAVHHVLPITVSYYAASHNVSSQLWKNKGLDIVQGQRKVIDSSILDASNLLASLPEAERGLLDVVFEVRRFPAHGRVTLGGLDLPQGAPYFMQEDVAQGELEYLHDDSGASVDSFSFRARLNAQGRGTLPPSPAQAVVLEEVFNISIRRRDSSPPELVSLDVLLEVLQGSMTVITQKYLNTRDEDSTPDEVRFTVSKAPTNGRLVDATKGDHISTFTQEAVNQGQVGFVSDGSLSDGFMEFTVSDGKHHTKPHTLHVGVLARTLVLAKAPEIQVLQGDDETLVTEEMLRATTGGPNEEEVLYKITSVPKYAAIMVDRQPTSAFTQTQIREGRVSVRFIKSTSPRDSVAFVARSRAANVSSVLNITVKPLANIPQDLLLPRGTTVLLDKKLLDATPLANKTRTSPTFSVIQQPQGARFVRAGGRGPEGDGQPVDTFTQKELDEGRVAMEILNGTGGSQAQDVARFLLKAHGVPPAECVLSFKTTPYNASGVYPATLLKVPGGSAWPNSNDLPEGAGSPRITPASPRWRGNMDWPHGGDAPTTAYTDKDSNRKPMVSRRNNLWSILIPILILLLLLLLVAILAFYLVRRNKTGKHNVQTVAGSKPKNGEISQETFRKTDPANNIPMSQMDSKDADPELLQHCRTTNPELKKNQYWV</sequence>
<feature type="domain" description="Laminin G" evidence="8">
    <location>
        <begin position="24"/>
        <end position="196"/>
    </location>
</feature>
<feature type="repeat" description="CSPG" evidence="5">
    <location>
        <begin position="1475"/>
        <end position="1565"/>
    </location>
</feature>
<dbReference type="GO" id="GO:0009653">
    <property type="term" value="P:anatomical structure morphogenesis"/>
    <property type="evidence" value="ECO:0007669"/>
    <property type="project" value="TreeGrafter"/>
</dbReference>
<dbReference type="InParanoid" id="A0A674D7I9"/>
<evidence type="ECO:0000256" key="4">
    <source>
        <dbReference type="PROSITE-ProRule" id="PRU00122"/>
    </source>
</evidence>
<feature type="transmembrane region" description="Helical" evidence="7">
    <location>
        <begin position="2242"/>
        <end position="2267"/>
    </location>
</feature>
<keyword evidence="1" id="KW-0732">Signal</keyword>
<dbReference type="CDD" id="cd00110">
    <property type="entry name" value="LamG"/>
    <property type="match status" value="2"/>
</dbReference>
<feature type="repeat" description="CSPG" evidence="5">
    <location>
        <begin position="557"/>
        <end position="651"/>
    </location>
</feature>
<keyword evidence="7" id="KW-0812">Transmembrane</keyword>
<keyword evidence="10" id="KW-1185">Reference proteome</keyword>
<protein>
    <submittedName>
        <fullName evidence="9">Chondroitin sulfate proteoglycan 4</fullName>
    </submittedName>
</protein>
<comment type="caution">
    <text evidence="4">Lacks conserved residue(s) required for the propagation of feature annotation.</text>
</comment>
<proteinExistence type="predicted"/>
<dbReference type="Gene3D" id="2.60.120.200">
    <property type="match status" value="2"/>
</dbReference>
<organism evidence="9 10">
    <name type="scientific">Salmo trutta</name>
    <name type="common">Brown trout</name>
    <dbReference type="NCBI Taxonomy" id="8032"/>
    <lineage>
        <taxon>Eukaryota</taxon>
        <taxon>Metazoa</taxon>
        <taxon>Chordata</taxon>
        <taxon>Craniata</taxon>
        <taxon>Vertebrata</taxon>
        <taxon>Euteleostomi</taxon>
        <taxon>Actinopterygii</taxon>
        <taxon>Neopterygii</taxon>
        <taxon>Teleostei</taxon>
        <taxon>Protacanthopterygii</taxon>
        <taxon>Salmoniformes</taxon>
        <taxon>Salmonidae</taxon>
        <taxon>Salmoninae</taxon>
        <taxon>Salmo</taxon>
    </lineage>
</organism>
<reference evidence="9" key="2">
    <citation type="submission" date="2025-09" db="UniProtKB">
        <authorList>
            <consortium name="Ensembl"/>
        </authorList>
    </citation>
    <scope>IDENTIFICATION</scope>
</reference>
<feature type="repeat" description="CSPG" evidence="5">
    <location>
        <begin position="1131"/>
        <end position="1222"/>
    </location>
</feature>
<evidence type="ECO:0000256" key="2">
    <source>
        <dbReference type="ARBA" id="ARBA00022737"/>
    </source>
</evidence>
<dbReference type="Ensembl" id="ENSSTUT00000097372.1">
    <property type="protein sequence ID" value="ENSSTUP00000091521.1"/>
    <property type="gene ID" value="ENSSTUG00000040193.1"/>
</dbReference>
<keyword evidence="7" id="KW-0472">Membrane</keyword>
<feature type="repeat" description="CSPG" evidence="5">
    <location>
        <begin position="1703"/>
        <end position="1802"/>
    </location>
</feature>
<keyword evidence="2" id="KW-0677">Repeat</keyword>
<evidence type="ECO:0000259" key="8">
    <source>
        <dbReference type="PROSITE" id="PS50025"/>
    </source>
</evidence>
<dbReference type="InterPro" id="IPR051561">
    <property type="entry name" value="FRAS1_ECM"/>
</dbReference>
<keyword evidence="3" id="KW-0325">Glycoprotein</keyword>
<dbReference type="Pfam" id="PF16184">
    <property type="entry name" value="Cadherin_3"/>
    <property type="match status" value="12"/>
</dbReference>
<dbReference type="PROSITE" id="PS50025">
    <property type="entry name" value="LAM_G_DOMAIN"/>
    <property type="match status" value="2"/>
</dbReference>
<dbReference type="GeneTree" id="ENSGT00940000154091"/>
<dbReference type="Proteomes" id="UP000472277">
    <property type="component" value="Chromosome 7"/>
</dbReference>
<dbReference type="OMA" id="PWPQGTT"/>
<dbReference type="PANTHER" id="PTHR45739:SF13">
    <property type="entry name" value="CHONDROITIN SULFATE PROTEOGLYCAN 4"/>
    <property type="match status" value="1"/>
</dbReference>
<evidence type="ECO:0000256" key="1">
    <source>
        <dbReference type="ARBA" id="ARBA00022729"/>
    </source>
</evidence>
<gene>
    <name evidence="9" type="primary">CSPG4</name>
    <name evidence="9" type="synonym">cspg4</name>
</gene>
<feature type="repeat" description="CSPG" evidence="5">
    <location>
        <begin position="435"/>
        <end position="529"/>
    </location>
</feature>
<evidence type="ECO:0000313" key="10">
    <source>
        <dbReference type="Proteomes" id="UP000472277"/>
    </source>
</evidence>
<feature type="repeat" description="CSPG" evidence="5">
    <location>
        <begin position="1837"/>
        <end position="1928"/>
    </location>
</feature>
<dbReference type="PANTHER" id="PTHR45739">
    <property type="entry name" value="MATRIX PROTEIN, PUTATIVE-RELATED"/>
    <property type="match status" value="1"/>
</dbReference>
<dbReference type="InterPro" id="IPR039005">
    <property type="entry name" value="CSPG_rpt"/>
</dbReference>
<evidence type="ECO:0000256" key="3">
    <source>
        <dbReference type="ARBA" id="ARBA00023180"/>
    </source>
</evidence>
<feature type="region of interest" description="Disordered" evidence="6">
    <location>
        <begin position="2277"/>
        <end position="2314"/>
    </location>
</feature>
<dbReference type="InterPro" id="IPR001791">
    <property type="entry name" value="Laminin_G"/>
</dbReference>
<feature type="domain" description="Laminin G" evidence="8">
    <location>
        <begin position="206"/>
        <end position="386"/>
    </location>
</feature>
<feature type="repeat" description="CSPG" evidence="5">
    <location>
        <begin position="897"/>
        <end position="991"/>
    </location>
</feature>
<evidence type="ECO:0000256" key="6">
    <source>
        <dbReference type="SAM" id="MobiDB-lite"/>
    </source>
</evidence>
<accession>A0A674D7I9</accession>
<feature type="repeat" description="CSPG" evidence="5">
    <location>
        <begin position="666"/>
        <end position="762"/>
    </location>
</feature>
<feature type="compositionally biased region" description="Polar residues" evidence="6">
    <location>
        <begin position="2300"/>
        <end position="2309"/>
    </location>
</feature>
<dbReference type="Pfam" id="PF02210">
    <property type="entry name" value="Laminin_G_2"/>
    <property type="match status" value="2"/>
</dbReference>
<keyword evidence="7" id="KW-1133">Transmembrane helix</keyword>
<name>A0A674D7I9_SALTR</name>
<dbReference type="SUPFAM" id="SSF49899">
    <property type="entry name" value="Concanavalin A-like lectins/glucanases"/>
    <property type="match status" value="2"/>
</dbReference>
<feature type="repeat" description="CSPG" evidence="5">
    <location>
        <begin position="1360"/>
        <end position="1451"/>
    </location>
</feature>